<dbReference type="PANTHER" id="PTHR34820">
    <property type="entry name" value="INNER MEMBRANE PROTEIN YEBZ"/>
    <property type="match status" value="1"/>
</dbReference>
<feature type="region of interest" description="Disordered" evidence="6">
    <location>
        <begin position="1"/>
        <end position="30"/>
    </location>
</feature>
<feature type="transmembrane region" description="Helical" evidence="7">
    <location>
        <begin position="284"/>
        <end position="306"/>
    </location>
</feature>
<dbReference type="AlphaFoldDB" id="A0A6G4WVE6"/>
<dbReference type="EMBL" id="JAAKZZ010000105">
    <property type="protein sequence ID" value="NGO69259.1"/>
    <property type="molecule type" value="Genomic_DNA"/>
</dbReference>
<comment type="caution">
    <text evidence="9">The sequence shown here is derived from an EMBL/GenBank/DDBJ whole genome shotgun (WGS) entry which is preliminary data.</text>
</comment>
<dbReference type="RefSeq" id="WP_165298952.1">
    <property type="nucleotide sequence ID" value="NZ_JAAKZZ010000105.1"/>
</dbReference>
<evidence type="ECO:0000313" key="9">
    <source>
        <dbReference type="EMBL" id="NGO69259.1"/>
    </source>
</evidence>
<dbReference type="PANTHER" id="PTHR34820:SF4">
    <property type="entry name" value="INNER MEMBRANE PROTEIN YEBZ"/>
    <property type="match status" value="1"/>
</dbReference>
<feature type="transmembrane region" description="Helical" evidence="7">
    <location>
        <begin position="207"/>
        <end position="232"/>
    </location>
</feature>
<dbReference type="InterPro" id="IPR032694">
    <property type="entry name" value="CopC/D"/>
</dbReference>
<dbReference type="Proteomes" id="UP000477722">
    <property type="component" value="Unassembled WGS sequence"/>
</dbReference>
<feature type="domain" description="Copper resistance protein D" evidence="8">
    <location>
        <begin position="247"/>
        <end position="342"/>
    </location>
</feature>
<organism evidence="9 10">
    <name type="scientific">Streptomyces boncukensis</name>
    <dbReference type="NCBI Taxonomy" id="2711219"/>
    <lineage>
        <taxon>Bacteria</taxon>
        <taxon>Bacillati</taxon>
        <taxon>Actinomycetota</taxon>
        <taxon>Actinomycetes</taxon>
        <taxon>Kitasatosporales</taxon>
        <taxon>Streptomycetaceae</taxon>
        <taxon>Streptomyces</taxon>
    </lineage>
</organism>
<keyword evidence="2" id="KW-1003">Cell membrane</keyword>
<keyword evidence="10" id="KW-1185">Reference proteome</keyword>
<evidence type="ECO:0000256" key="5">
    <source>
        <dbReference type="ARBA" id="ARBA00023136"/>
    </source>
</evidence>
<keyword evidence="3 7" id="KW-0812">Transmembrane</keyword>
<feature type="compositionally biased region" description="Pro residues" evidence="6">
    <location>
        <begin position="1"/>
        <end position="14"/>
    </location>
</feature>
<reference evidence="9 10" key="1">
    <citation type="submission" date="2020-02" db="EMBL/GenBank/DDBJ databases">
        <title>Whole-genome analyses of novel actinobacteria.</title>
        <authorList>
            <person name="Sahin N."/>
            <person name="Tatar D."/>
        </authorList>
    </citation>
    <scope>NUCLEOTIDE SEQUENCE [LARGE SCALE GENOMIC DNA]</scope>
    <source>
        <strain evidence="9 10">SB3404</strain>
    </source>
</reference>
<feature type="transmembrane region" description="Helical" evidence="7">
    <location>
        <begin position="34"/>
        <end position="54"/>
    </location>
</feature>
<evidence type="ECO:0000256" key="4">
    <source>
        <dbReference type="ARBA" id="ARBA00022989"/>
    </source>
</evidence>
<evidence type="ECO:0000256" key="6">
    <source>
        <dbReference type="SAM" id="MobiDB-lite"/>
    </source>
</evidence>
<protein>
    <submittedName>
        <fullName evidence="9">CopD family protein</fullName>
    </submittedName>
</protein>
<evidence type="ECO:0000256" key="3">
    <source>
        <dbReference type="ARBA" id="ARBA00022692"/>
    </source>
</evidence>
<keyword evidence="4 7" id="KW-1133">Transmembrane helix</keyword>
<proteinExistence type="predicted"/>
<comment type="subcellular location">
    <subcellularLocation>
        <location evidence="1">Cell membrane</location>
        <topology evidence="1">Multi-pass membrane protein</topology>
    </subcellularLocation>
</comment>
<evidence type="ECO:0000256" key="2">
    <source>
        <dbReference type="ARBA" id="ARBA00022475"/>
    </source>
</evidence>
<dbReference type="GO" id="GO:0005886">
    <property type="term" value="C:plasma membrane"/>
    <property type="evidence" value="ECO:0007669"/>
    <property type="project" value="UniProtKB-SubCell"/>
</dbReference>
<name>A0A6G4WVE6_9ACTN</name>
<keyword evidence="5 7" id="KW-0472">Membrane</keyword>
<feature type="transmembrane region" description="Helical" evidence="7">
    <location>
        <begin position="326"/>
        <end position="347"/>
    </location>
</feature>
<dbReference type="GO" id="GO:0006825">
    <property type="term" value="P:copper ion transport"/>
    <property type="evidence" value="ECO:0007669"/>
    <property type="project" value="InterPro"/>
</dbReference>
<accession>A0A6G4WVE6</accession>
<gene>
    <name evidence="9" type="ORF">G5C65_13015</name>
</gene>
<dbReference type="Pfam" id="PF05425">
    <property type="entry name" value="CopD"/>
    <property type="match status" value="1"/>
</dbReference>
<dbReference type="InterPro" id="IPR008457">
    <property type="entry name" value="Cu-R_CopD_dom"/>
</dbReference>
<evidence type="ECO:0000256" key="7">
    <source>
        <dbReference type="SAM" id="Phobius"/>
    </source>
</evidence>
<feature type="compositionally biased region" description="Basic residues" evidence="6">
    <location>
        <begin position="16"/>
        <end position="30"/>
    </location>
</feature>
<feature type="transmembrane region" description="Helical" evidence="7">
    <location>
        <begin position="170"/>
        <end position="195"/>
    </location>
</feature>
<feature type="transmembrane region" description="Helical" evidence="7">
    <location>
        <begin position="252"/>
        <end position="272"/>
    </location>
</feature>
<evidence type="ECO:0000259" key="8">
    <source>
        <dbReference type="Pfam" id="PF05425"/>
    </source>
</evidence>
<evidence type="ECO:0000256" key="1">
    <source>
        <dbReference type="ARBA" id="ARBA00004651"/>
    </source>
</evidence>
<evidence type="ECO:0000313" key="10">
    <source>
        <dbReference type="Proteomes" id="UP000477722"/>
    </source>
</evidence>
<sequence>MNQPDASPPVPPAPHSRGRHRATPQRSARGRRPLPALLVAGCAGWVSALVVVALKGTDVTTDSTHDLHIPGGGSLSLLRSVLFAALCVQIGEVAGDRLARDVARTLPGGAGDRSPRPWGTCAAVAGMAAALGLASMAAAGDGSLTAGLPELSEIYGTRDGRIAFLEANGFLFSALCLFLGRPVWACVPLAGVVAAEAVRAHPEANTPLLGMALTLVHLSATVLWTGGLIQVLRTMRAWHGEPGAARALLAAYARRAFWLFAAICVTGTFSTLRRLPLDQALSSAYGRTLIAKLVLVGAVAVCALLARRVLVRSRSATYGEVLRPTAAELAVLGAVLVLSALLTVAPVPRT</sequence>